<keyword evidence="5 8" id="KW-0378">Hydrolase</keyword>
<dbReference type="PROSITE" id="PS00973">
    <property type="entry name" value="USP_2"/>
    <property type="match status" value="1"/>
</dbReference>
<dbReference type="Pfam" id="PF25242">
    <property type="entry name" value="Ubiquitin_UBP8"/>
    <property type="match status" value="1"/>
</dbReference>
<comment type="function">
    <text evidence="7 8">Recognizes and hydrolyzes the peptide bond at the C-terminal Gly of ubiquitin. Involved in the processing of poly-ubiquitin precursors as well as that of ubiquitinated proteins.</text>
</comment>
<keyword evidence="11" id="KW-1185">Reference proteome</keyword>
<dbReference type="InterPro" id="IPR018200">
    <property type="entry name" value="USP_CS"/>
</dbReference>
<keyword evidence="3 8" id="KW-0645">Protease</keyword>
<evidence type="ECO:0000256" key="3">
    <source>
        <dbReference type="ARBA" id="ARBA00022670"/>
    </source>
</evidence>
<protein>
    <recommendedName>
        <fullName evidence="8">Ubiquitin carboxyl-terminal hydrolase</fullName>
        <ecNumber evidence="8">3.4.19.12</ecNumber>
    </recommendedName>
</protein>
<keyword evidence="6 8" id="KW-0788">Thiol protease</keyword>
<dbReference type="PANTHER" id="PTHR21646">
    <property type="entry name" value="UBIQUITIN CARBOXYL-TERMINAL HYDROLASE"/>
    <property type="match status" value="1"/>
</dbReference>
<dbReference type="AlphaFoldDB" id="A0A9R0J6K1"/>
<dbReference type="EC" id="3.4.19.12" evidence="8"/>
<sequence length="886" mass="99244">MEPPATESSSAAPQSTANNDEQRVYLVPFRWWKEAQDVSTSTSDSSGERGVLYSASSSSSYAGPLKLINNIFGSDLLFNLRREEEISNKNGEVGVSGRDYALVSGEMWLQAFKWHSDSKSGMKRVGSFSAGDVDIADVYPLQLRLSVLREANSLGVKISKKDNVAELFRRACKIFNTEAELLHIWDFSGRTSHFFVNDNSSPPKDIQRQSDQEILLELQIYGLSDSPKSRDGKRDEFSEMANAAGSSSSASTTMNGSTGNSYRFPRTNSLTFSSSPAESGSLGLTGLQNLGNTCFMNSALQCLAHTPKLVDYFHGEYNKEINHDNPLGMDGEIALAFGDLIRKLWAPGATPVAPRIFKSKLSRFAPQFSGFNQHDSQELLAFLLDGLHEDLNRVKLKPYAEAKDGDGRPDEDVADEYWLNHLARNDSIIVDICQGQYRSTLVCPVCKKVSITFDPFMYLSLPMPSTTMRTMTLTVMNTDGSSMPTVFTVSVPKYGKGEDLVKALTTACSLQIDETLLVAEIYNHRIIRFLEDSSDSLSLIRDEDRLVAYRLPKATQKEATIVFMHQEVEEHYVHGKLTSGWKAFGIPLVARICNNANGSDICNLYTKLLNPFLMPNEDDLQDQDASKSTATENLVEITTNLIATETSDDAEPTNEEGVNLAADSEFEFYLTDEKGILRNSKIEMADPLTSEDLPKRLNIVVSWPEKKSEIFDTVLLGTLPEIFKSGFLAKRPQEIVSLYRCLEAFLKEEPLGPEDMWYCPGCKQHRQATKKLDLWRLPEILVIHLKRFSYSRYTKNKLEAYVDFPVDDLNLSMYIANKNTQPSFRYVLYAISNHYGGLGGGHYTAFVHHGGGRWYDFDDSNVIPINEERIKTSAAYVLFYRRVADS</sequence>
<dbReference type="KEGG" id="soe:110800810"/>
<comment type="catalytic activity">
    <reaction evidence="1 8">
        <text>Thiol-dependent hydrolysis of ester, thioester, amide, peptide and isopeptide bonds formed by the C-terminal Gly of ubiquitin (a 76-residue protein attached to proteins as an intracellular targeting signal).</text>
        <dbReference type="EC" id="3.4.19.12"/>
    </reaction>
</comment>
<feature type="compositionally biased region" description="Polar residues" evidence="9">
    <location>
        <begin position="1"/>
        <end position="19"/>
    </location>
</feature>
<accession>A0A9R0J6K1</accession>
<feature type="domain" description="USP" evidence="10">
    <location>
        <begin position="285"/>
        <end position="883"/>
    </location>
</feature>
<dbReference type="InterPro" id="IPR028889">
    <property type="entry name" value="USP"/>
</dbReference>
<dbReference type="InterPro" id="IPR038765">
    <property type="entry name" value="Papain-like_cys_pep_sf"/>
</dbReference>
<dbReference type="InterPro" id="IPR035927">
    <property type="entry name" value="DUSP-like_sf"/>
</dbReference>
<dbReference type="InterPro" id="IPR001394">
    <property type="entry name" value="Peptidase_C19_UCH"/>
</dbReference>
<dbReference type="PANTHER" id="PTHR21646:SF24">
    <property type="entry name" value="UBIQUITIN CARBOXYL-TERMINAL HYDROLASE"/>
    <property type="match status" value="1"/>
</dbReference>
<dbReference type="SUPFAM" id="SSF54001">
    <property type="entry name" value="Cysteine proteinases"/>
    <property type="match status" value="1"/>
</dbReference>
<dbReference type="Gene3D" id="3.90.70.10">
    <property type="entry name" value="Cysteine proteinases"/>
    <property type="match status" value="2"/>
</dbReference>
<feature type="region of interest" description="Disordered" evidence="9">
    <location>
        <begin position="226"/>
        <end position="260"/>
    </location>
</feature>
<dbReference type="RefSeq" id="XP_021861826.1">
    <property type="nucleotide sequence ID" value="XM_022006134.2"/>
</dbReference>
<dbReference type="GO" id="GO:0006508">
    <property type="term" value="P:proteolysis"/>
    <property type="evidence" value="ECO:0007669"/>
    <property type="project" value="UniProtKB-KW"/>
</dbReference>
<dbReference type="InterPro" id="IPR057372">
    <property type="entry name" value="Ubiquitin_UBP8/5"/>
</dbReference>
<dbReference type="GeneID" id="110800810"/>
<evidence type="ECO:0000259" key="10">
    <source>
        <dbReference type="PROSITE" id="PS50235"/>
    </source>
</evidence>
<feature type="compositionally biased region" description="Low complexity" evidence="9">
    <location>
        <begin position="240"/>
        <end position="260"/>
    </location>
</feature>
<reference evidence="11" key="1">
    <citation type="journal article" date="2021" name="Nat. Commun.">
        <title>Genomic analyses provide insights into spinach domestication and the genetic basis of agronomic traits.</title>
        <authorList>
            <person name="Cai X."/>
            <person name="Sun X."/>
            <person name="Xu C."/>
            <person name="Sun H."/>
            <person name="Wang X."/>
            <person name="Ge C."/>
            <person name="Zhang Z."/>
            <person name="Wang Q."/>
            <person name="Fei Z."/>
            <person name="Jiao C."/>
            <person name="Wang Q."/>
        </authorList>
    </citation>
    <scope>NUCLEOTIDE SEQUENCE [LARGE SCALE GENOMIC DNA]</scope>
    <source>
        <strain evidence="11">cv. Varoflay</strain>
    </source>
</reference>
<reference evidence="12" key="2">
    <citation type="submission" date="2025-08" db="UniProtKB">
        <authorList>
            <consortium name="RefSeq"/>
        </authorList>
    </citation>
    <scope>IDENTIFICATION</scope>
    <source>
        <tissue evidence="12">Leaf</tissue>
    </source>
</reference>
<dbReference type="Proteomes" id="UP000813463">
    <property type="component" value="Chromosome 5"/>
</dbReference>
<evidence type="ECO:0000256" key="7">
    <source>
        <dbReference type="ARBA" id="ARBA00037450"/>
    </source>
</evidence>
<proteinExistence type="inferred from homology"/>
<keyword evidence="4 8" id="KW-0833">Ubl conjugation pathway</keyword>
<comment type="similarity">
    <text evidence="2 8">Belongs to the peptidase C19 family.</text>
</comment>
<dbReference type="GO" id="GO:0016579">
    <property type="term" value="P:protein deubiquitination"/>
    <property type="evidence" value="ECO:0007669"/>
    <property type="project" value="InterPro"/>
</dbReference>
<gene>
    <name evidence="12" type="primary">LOC110800810</name>
</gene>
<evidence type="ECO:0000313" key="11">
    <source>
        <dbReference type="Proteomes" id="UP000813463"/>
    </source>
</evidence>
<feature type="region of interest" description="Disordered" evidence="9">
    <location>
        <begin position="1"/>
        <end position="21"/>
    </location>
</feature>
<evidence type="ECO:0000256" key="2">
    <source>
        <dbReference type="ARBA" id="ARBA00009085"/>
    </source>
</evidence>
<evidence type="ECO:0000256" key="1">
    <source>
        <dbReference type="ARBA" id="ARBA00000707"/>
    </source>
</evidence>
<evidence type="ECO:0000256" key="5">
    <source>
        <dbReference type="ARBA" id="ARBA00022801"/>
    </source>
</evidence>
<dbReference type="Gene3D" id="3.30.2230.10">
    <property type="entry name" value="DUSP-like"/>
    <property type="match status" value="1"/>
</dbReference>
<evidence type="ECO:0000313" key="12">
    <source>
        <dbReference type="RefSeq" id="XP_021861826.1"/>
    </source>
</evidence>
<dbReference type="InterPro" id="IPR050185">
    <property type="entry name" value="Ub_carboxyl-term_hydrolase"/>
</dbReference>
<dbReference type="Pfam" id="PF00443">
    <property type="entry name" value="UCH"/>
    <property type="match status" value="1"/>
</dbReference>
<organism evidence="11 12">
    <name type="scientific">Spinacia oleracea</name>
    <name type="common">Spinach</name>
    <dbReference type="NCBI Taxonomy" id="3562"/>
    <lineage>
        <taxon>Eukaryota</taxon>
        <taxon>Viridiplantae</taxon>
        <taxon>Streptophyta</taxon>
        <taxon>Embryophyta</taxon>
        <taxon>Tracheophyta</taxon>
        <taxon>Spermatophyta</taxon>
        <taxon>Magnoliopsida</taxon>
        <taxon>eudicotyledons</taxon>
        <taxon>Gunneridae</taxon>
        <taxon>Pentapetalae</taxon>
        <taxon>Caryophyllales</taxon>
        <taxon>Chenopodiaceae</taxon>
        <taxon>Chenopodioideae</taxon>
        <taxon>Anserineae</taxon>
        <taxon>Spinacia</taxon>
    </lineage>
</organism>
<name>A0A9R0J6K1_SPIOL</name>
<evidence type="ECO:0000256" key="6">
    <source>
        <dbReference type="ARBA" id="ARBA00022807"/>
    </source>
</evidence>
<evidence type="ECO:0000256" key="4">
    <source>
        <dbReference type="ARBA" id="ARBA00022786"/>
    </source>
</evidence>
<evidence type="ECO:0000256" key="8">
    <source>
        <dbReference type="RuleBase" id="RU366025"/>
    </source>
</evidence>
<dbReference type="PROSITE" id="PS00972">
    <property type="entry name" value="USP_1"/>
    <property type="match status" value="1"/>
</dbReference>
<dbReference type="OrthoDB" id="292964at2759"/>
<evidence type="ECO:0000256" key="9">
    <source>
        <dbReference type="SAM" id="MobiDB-lite"/>
    </source>
</evidence>
<feature type="compositionally biased region" description="Basic and acidic residues" evidence="9">
    <location>
        <begin position="227"/>
        <end position="237"/>
    </location>
</feature>
<dbReference type="CDD" id="cd02674">
    <property type="entry name" value="Peptidase_C19R"/>
    <property type="match status" value="1"/>
</dbReference>
<dbReference type="GO" id="GO:0004843">
    <property type="term" value="F:cysteine-type deubiquitinase activity"/>
    <property type="evidence" value="ECO:0007669"/>
    <property type="project" value="UniProtKB-UniRule"/>
</dbReference>
<dbReference type="PROSITE" id="PS50235">
    <property type="entry name" value="USP_3"/>
    <property type="match status" value="1"/>
</dbReference>